<evidence type="ECO:0000313" key="12">
    <source>
        <dbReference type="Proteomes" id="UP001243009"/>
    </source>
</evidence>
<comment type="caution">
    <text evidence="11">The sequence shown here is derived from an EMBL/GenBank/DDBJ whole genome shotgun (WGS) entry which is preliminary data.</text>
</comment>
<dbReference type="InterPro" id="IPR020084">
    <property type="entry name" value="NUDIX_hydrolase_CS"/>
</dbReference>
<keyword evidence="7" id="KW-0460">Magnesium</keyword>
<comment type="cofactor">
    <cofactor evidence="2">
        <name>Zn(2+)</name>
        <dbReference type="ChEBI" id="CHEBI:29105"/>
    </cofactor>
</comment>
<organism evidence="11 12">
    <name type="scientific">Paracraurococcus lichenis</name>
    <dbReference type="NCBI Taxonomy" id="3064888"/>
    <lineage>
        <taxon>Bacteria</taxon>
        <taxon>Pseudomonadati</taxon>
        <taxon>Pseudomonadota</taxon>
        <taxon>Alphaproteobacteria</taxon>
        <taxon>Acetobacterales</taxon>
        <taxon>Roseomonadaceae</taxon>
        <taxon>Paracraurococcus</taxon>
    </lineage>
</organism>
<evidence type="ECO:0000256" key="8">
    <source>
        <dbReference type="ARBA" id="ARBA00023027"/>
    </source>
</evidence>
<dbReference type="GO" id="GO:0016787">
    <property type="term" value="F:hydrolase activity"/>
    <property type="evidence" value="ECO:0007669"/>
    <property type="project" value="UniProtKB-KW"/>
</dbReference>
<dbReference type="EMBL" id="JAUTWS010000003">
    <property type="protein sequence ID" value="MDO9707556.1"/>
    <property type="molecule type" value="Genomic_DNA"/>
</dbReference>
<dbReference type="PROSITE" id="PS00893">
    <property type="entry name" value="NUDIX_BOX"/>
    <property type="match status" value="1"/>
</dbReference>
<dbReference type="EC" id="3.6.1.22" evidence="4"/>
<reference evidence="11 12" key="1">
    <citation type="submission" date="2023-08" db="EMBL/GenBank/DDBJ databases">
        <title>The draft genome sequence of Paracraurococcus sp. LOR1-02.</title>
        <authorList>
            <person name="Kingkaew E."/>
            <person name="Tanasupawat S."/>
        </authorList>
    </citation>
    <scope>NUCLEOTIDE SEQUENCE [LARGE SCALE GENOMIC DNA]</scope>
    <source>
        <strain evidence="11 12">LOR1-02</strain>
    </source>
</reference>
<gene>
    <name evidence="11" type="primary">nudC</name>
    <name evidence="11" type="ORF">Q7A36_04305</name>
</gene>
<keyword evidence="12" id="KW-1185">Reference proteome</keyword>
<dbReference type="Gene3D" id="3.90.79.20">
    <property type="match status" value="1"/>
</dbReference>
<evidence type="ECO:0000259" key="10">
    <source>
        <dbReference type="PROSITE" id="PS51462"/>
    </source>
</evidence>
<keyword evidence="5" id="KW-0479">Metal-binding</keyword>
<dbReference type="RefSeq" id="WP_305102426.1">
    <property type="nucleotide sequence ID" value="NZ_JAUTWS010000003.1"/>
</dbReference>
<dbReference type="NCBIfam" id="NF001299">
    <property type="entry name" value="PRK00241.1"/>
    <property type="match status" value="1"/>
</dbReference>
<comment type="similarity">
    <text evidence="3">Belongs to the Nudix hydrolase family. NudC subfamily.</text>
</comment>
<evidence type="ECO:0000256" key="4">
    <source>
        <dbReference type="ARBA" id="ARBA00012381"/>
    </source>
</evidence>
<name>A0ABT9DUH7_9PROT</name>
<protein>
    <recommendedName>
        <fullName evidence="4">NAD(+) diphosphatase</fullName>
        <ecNumber evidence="4">3.6.1.22</ecNumber>
    </recommendedName>
</protein>
<dbReference type="PANTHER" id="PTHR42904:SF6">
    <property type="entry name" value="NAD-CAPPED RNA HYDROLASE NUDT12"/>
    <property type="match status" value="1"/>
</dbReference>
<dbReference type="InterPro" id="IPR015376">
    <property type="entry name" value="Znr_NADH_PPase"/>
</dbReference>
<dbReference type="SUPFAM" id="SSF55811">
    <property type="entry name" value="Nudix"/>
    <property type="match status" value="1"/>
</dbReference>
<keyword evidence="6 11" id="KW-0378">Hydrolase</keyword>
<evidence type="ECO:0000256" key="7">
    <source>
        <dbReference type="ARBA" id="ARBA00022842"/>
    </source>
</evidence>
<feature type="domain" description="Nudix hydrolase" evidence="10">
    <location>
        <begin position="173"/>
        <end position="298"/>
    </location>
</feature>
<evidence type="ECO:0000313" key="11">
    <source>
        <dbReference type="EMBL" id="MDO9707556.1"/>
    </source>
</evidence>
<dbReference type="CDD" id="cd03429">
    <property type="entry name" value="NUDIX_NADH_pyrophosphatase_Nudt13"/>
    <property type="match status" value="1"/>
</dbReference>
<evidence type="ECO:0000256" key="6">
    <source>
        <dbReference type="ARBA" id="ARBA00022801"/>
    </source>
</evidence>
<evidence type="ECO:0000256" key="5">
    <source>
        <dbReference type="ARBA" id="ARBA00022723"/>
    </source>
</evidence>
<dbReference type="Pfam" id="PF00293">
    <property type="entry name" value="NUDIX"/>
    <property type="match status" value="1"/>
</dbReference>
<evidence type="ECO:0000256" key="2">
    <source>
        <dbReference type="ARBA" id="ARBA00001947"/>
    </source>
</evidence>
<dbReference type="Pfam" id="PF09297">
    <property type="entry name" value="Zn_ribbon_NUD"/>
    <property type="match status" value="1"/>
</dbReference>
<evidence type="ECO:0000256" key="3">
    <source>
        <dbReference type="ARBA" id="ARBA00009595"/>
    </source>
</evidence>
<comment type="catalytic activity">
    <reaction evidence="9">
        <text>a 5'-end NAD(+)-phospho-ribonucleoside in mRNA + H2O = a 5'-end phospho-adenosine-phospho-ribonucleoside in mRNA + beta-nicotinamide D-ribonucleotide + 2 H(+)</text>
        <dbReference type="Rhea" id="RHEA:60876"/>
        <dbReference type="Rhea" id="RHEA-COMP:15698"/>
        <dbReference type="Rhea" id="RHEA-COMP:15719"/>
        <dbReference type="ChEBI" id="CHEBI:14649"/>
        <dbReference type="ChEBI" id="CHEBI:15377"/>
        <dbReference type="ChEBI" id="CHEBI:15378"/>
        <dbReference type="ChEBI" id="CHEBI:144029"/>
        <dbReference type="ChEBI" id="CHEBI:144051"/>
    </reaction>
    <physiologicalReaction direction="left-to-right" evidence="9">
        <dbReference type="Rhea" id="RHEA:60877"/>
    </physiologicalReaction>
</comment>
<dbReference type="InterPro" id="IPR049734">
    <property type="entry name" value="NudC-like_C"/>
</dbReference>
<dbReference type="InterPro" id="IPR000086">
    <property type="entry name" value="NUDIX_hydrolase_dom"/>
</dbReference>
<dbReference type="Proteomes" id="UP001243009">
    <property type="component" value="Unassembled WGS sequence"/>
</dbReference>
<dbReference type="PANTHER" id="PTHR42904">
    <property type="entry name" value="NUDIX HYDROLASE, NUDC SUBFAMILY"/>
    <property type="match status" value="1"/>
</dbReference>
<accession>A0ABT9DUH7</accession>
<evidence type="ECO:0000256" key="9">
    <source>
        <dbReference type="ARBA" id="ARBA00023679"/>
    </source>
</evidence>
<dbReference type="Pfam" id="PF09296">
    <property type="entry name" value="NUDIX-like"/>
    <property type="match status" value="1"/>
</dbReference>
<dbReference type="Gene3D" id="3.90.79.10">
    <property type="entry name" value="Nucleoside Triphosphate Pyrophosphohydrolase"/>
    <property type="match status" value="1"/>
</dbReference>
<keyword evidence="8" id="KW-0520">NAD</keyword>
<dbReference type="PROSITE" id="PS51462">
    <property type="entry name" value="NUDIX"/>
    <property type="match status" value="1"/>
</dbReference>
<sequence>MLSIPASRPNAYTGSPLDRAAHRREDADWIAAMLADPDTLFAPVWRSRSLMKGVDAGTPEAVLLTGAAAEAVRMAGGPWAFLGLWDDRPVFAVDCSEAADPLPLLPEGMGTFTDLRAVAGLLPAGEASVLAHARGLMHWRTKHRFCGVCGHGCEPRSAGHVMVCTNCNAQHFPRTDPAVIMLVVRGDRCLLGHSTRFPNTTMYSTLAGFVEPGESLEEAVRREVLEEAGVAVGAVRYHSSQPWPFPSSIMLGFHAEGLTEAITIDPEELRDARWFSREQCRDPAAHGFALPRADSIARRLIEDWLAHIP</sequence>
<proteinExistence type="inferred from homology"/>
<comment type="cofactor">
    <cofactor evidence="1">
        <name>Mg(2+)</name>
        <dbReference type="ChEBI" id="CHEBI:18420"/>
    </cofactor>
</comment>
<dbReference type="InterPro" id="IPR015797">
    <property type="entry name" value="NUDIX_hydrolase-like_dom_sf"/>
</dbReference>
<dbReference type="InterPro" id="IPR015375">
    <property type="entry name" value="NADH_PPase-like_N"/>
</dbReference>
<dbReference type="InterPro" id="IPR050241">
    <property type="entry name" value="NAD-cap_RNA_hydrolase_NudC"/>
</dbReference>
<evidence type="ECO:0000256" key="1">
    <source>
        <dbReference type="ARBA" id="ARBA00001946"/>
    </source>
</evidence>